<proteinExistence type="inferred from homology"/>
<reference evidence="5 6" key="1">
    <citation type="journal article" date="2021" name="BMC Genomics">
        <title>Genome-resolved metagenome and metatranscriptome analyses of thermophilic composting reveal key bacterial players and their metabolic interactions.</title>
        <authorList>
            <person name="Braga L.P.P."/>
            <person name="Pereira R.V."/>
            <person name="Martins L.F."/>
            <person name="Moura L.M.S."/>
            <person name="Sanchez F.B."/>
            <person name="Patane J.S.L."/>
            <person name="da Silva A.M."/>
            <person name="Setubal J.C."/>
        </authorList>
    </citation>
    <scope>NUCLEOTIDE SEQUENCE [LARGE SCALE GENOMIC DNA]</scope>
    <source>
        <strain evidence="5">ZC4RG45</strain>
    </source>
</reference>
<dbReference type="InterPro" id="IPR042099">
    <property type="entry name" value="ANL_N_sf"/>
</dbReference>
<evidence type="ECO:0000313" key="6">
    <source>
        <dbReference type="Proteomes" id="UP000249324"/>
    </source>
</evidence>
<feature type="domain" description="AMP-dependent synthetase/ligase" evidence="3">
    <location>
        <begin position="46"/>
        <end position="412"/>
    </location>
</feature>
<dbReference type="EMBL" id="QGUI02000128">
    <property type="protein sequence ID" value="MFO7192767.1"/>
    <property type="molecule type" value="Genomic_DNA"/>
</dbReference>
<dbReference type="InterPro" id="IPR020845">
    <property type="entry name" value="AMP-binding_CS"/>
</dbReference>
<dbReference type="InterPro" id="IPR045851">
    <property type="entry name" value="AMP-bd_C_sf"/>
</dbReference>
<evidence type="ECO:0000259" key="4">
    <source>
        <dbReference type="Pfam" id="PF13193"/>
    </source>
</evidence>
<dbReference type="Gene3D" id="3.40.50.12780">
    <property type="entry name" value="N-terminal domain of ligase-like"/>
    <property type="match status" value="1"/>
</dbReference>
<dbReference type="Pfam" id="PF00501">
    <property type="entry name" value="AMP-binding"/>
    <property type="match status" value="1"/>
</dbReference>
<gene>
    <name evidence="5" type="ORF">DIU77_011045</name>
</gene>
<protein>
    <submittedName>
        <fullName evidence="5">Class I adenylate-forming enzyme family protein</fullName>
    </submittedName>
</protein>
<evidence type="ECO:0000256" key="2">
    <source>
        <dbReference type="ARBA" id="ARBA00022598"/>
    </source>
</evidence>
<dbReference type="PROSITE" id="PS00455">
    <property type="entry name" value="AMP_BINDING"/>
    <property type="match status" value="1"/>
</dbReference>
<feature type="domain" description="AMP-binding enzyme C-terminal" evidence="4">
    <location>
        <begin position="464"/>
        <end position="540"/>
    </location>
</feature>
<comment type="caution">
    <text evidence="5">The sequence shown here is derived from an EMBL/GenBank/DDBJ whole genome shotgun (WGS) entry which is preliminary data.</text>
</comment>
<dbReference type="InterPro" id="IPR000873">
    <property type="entry name" value="AMP-dep_synth/lig_dom"/>
</dbReference>
<evidence type="ECO:0000259" key="3">
    <source>
        <dbReference type="Pfam" id="PF00501"/>
    </source>
</evidence>
<dbReference type="PANTHER" id="PTHR43201:SF5">
    <property type="entry name" value="MEDIUM-CHAIN ACYL-COA LIGASE ACSF2, MITOCHONDRIAL"/>
    <property type="match status" value="1"/>
</dbReference>
<dbReference type="SUPFAM" id="SSF56801">
    <property type="entry name" value="Acetyl-CoA synthetase-like"/>
    <property type="match status" value="1"/>
</dbReference>
<keyword evidence="2" id="KW-0436">Ligase</keyword>
<evidence type="ECO:0000256" key="1">
    <source>
        <dbReference type="ARBA" id="ARBA00006432"/>
    </source>
</evidence>
<comment type="similarity">
    <text evidence="1">Belongs to the ATP-dependent AMP-binding enzyme family.</text>
</comment>
<evidence type="ECO:0000313" key="5">
    <source>
        <dbReference type="EMBL" id="MFO7192767.1"/>
    </source>
</evidence>
<dbReference type="Pfam" id="PF13193">
    <property type="entry name" value="AMP-binding_C"/>
    <property type="match status" value="1"/>
</dbReference>
<accession>A0ABD6FI72</accession>
<dbReference type="PANTHER" id="PTHR43201">
    <property type="entry name" value="ACYL-COA SYNTHETASE"/>
    <property type="match status" value="1"/>
</dbReference>
<sequence length="566" mass="60429">MDDSSFPAASPRQARVSRVLTRLDIAQASGYYAAGLWTPESLYSLFTAAAERSPQHVAFVERHRQITYGELAEAVDRLAGHLRGNGLTSGDRVAVWLPSRAEVAVTVFACAREGFVCAPSLHRDHTVAQTLELLRRMRAAAFVGQPGYGADADRRDIFARLEELAQPCIGLALEPATAGLPLFPALPAQDGVSPTTGAPADAVVYLAYTSGSTGEPKGVLHSSNTLLAPIRAMAADWRIGADSVLYSLSPLSHNLGFGAMLMALCLGGTLVSHDLPRGESVARRMLETKATFAFGVPTHAIDLLGELADGPITRLPGLIGFRVSGASVSPQVAQQMLDRGIVPQSGYGMTEAGNIHYTRPDDPPELITGSSGRPFPGHQVKIVDTDDPGRPLPPGEIGHILARGPSVTLGYFDDQLATERSFTEDGWLHTGDLGWVDEAGNIRITGRKKDVIIRGGHNIFPARIENLANTAPSVARSAAIPVPDERLGEKVCLVVARKTPEAEVDGDALLRHLDEAGLSKYDMPEYLAVVDDIPLLPSGKLDKLSLIELLNAGKLEKTPIRFRPGA</sequence>
<dbReference type="GO" id="GO:0016874">
    <property type="term" value="F:ligase activity"/>
    <property type="evidence" value="ECO:0007669"/>
    <property type="project" value="UniProtKB-KW"/>
</dbReference>
<name>A0ABD6FI72_9PSEU</name>
<dbReference type="AlphaFoldDB" id="A0ABD6FI72"/>
<dbReference type="Proteomes" id="UP000249324">
    <property type="component" value="Unassembled WGS sequence"/>
</dbReference>
<organism evidence="5 6">
    <name type="scientific">Thermocrispum agreste</name>
    <dbReference type="NCBI Taxonomy" id="37925"/>
    <lineage>
        <taxon>Bacteria</taxon>
        <taxon>Bacillati</taxon>
        <taxon>Actinomycetota</taxon>
        <taxon>Actinomycetes</taxon>
        <taxon>Pseudonocardiales</taxon>
        <taxon>Pseudonocardiaceae</taxon>
        <taxon>Thermocrispum</taxon>
    </lineage>
</organism>
<dbReference type="Gene3D" id="3.30.300.30">
    <property type="match status" value="1"/>
</dbReference>
<dbReference type="InterPro" id="IPR025110">
    <property type="entry name" value="AMP-bd_C"/>
</dbReference>